<reference evidence="2" key="1">
    <citation type="submission" date="2019-03" db="EMBL/GenBank/DDBJ databases">
        <title>WGS assembly of Setaria viridis.</title>
        <authorList>
            <person name="Huang P."/>
            <person name="Jenkins J."/>
            <person name="Grimwood J."/>
            <person name="Barry K."/>
            <person name="Healey A."/>
            <person name="Mamidi S."/>
            <person name="Sreedasyam A."/>
            <person name="Shu S."/>
            <person name="Feldman M."/>
            <person name="Wu J."/>
            <person name="Yu Y."/>
            <person name="Chen C."/>
            <person name="Johnson J."/>
            <person name="Rokhsar D."/>
            <person name="Baxter I."/>
            <person name="Schmutz J."/>
            <person name="Brutnell T."/>
            <person name="Kellogg E."/>
        </authorList>
    </citation>
    <scope>NUCLEOTIDE SEQUENCE [LARGE SCALE GENOMIC DNA]</scope>
</reference>
<keyword evidence="3" id="KW-1185">Reference proteome</keyword>
<evidence type="ECO:0000313" key="3">
    <source>
        <dbReference type="Proteomes" id="UP000298652"/>
    </source>
</evidence>
<evidence type="ECO:0000256" key="1">
    <source>
        <dbReference type="SAM" id="MobiDB-lite"/>
    </source>
</evidence>
<sequence length="115" mass="12740">MERRKRRSAGVAAPPSDGESVRHEGVPGLSPASALMEVAGDERHVAGHQRAAGGCAGMQDRTYRTAAALHRRCRTWRRRTSHNPLTLPAFARSPHPGRRGWRQPRDSDHFPSDVM</sequence>
<feature type="compositionally biased region" description="Basic and acidic residues" evidence="1">
    <location>
        <begin position="103"/>
        <end position="115"/>
    </location>
</feature>
<dbReference type="Gramene" id="TKW35773">
    <property type="protein sequence ID" value="TKW35773"/>
    <property type="gene ID" value="SEVIR_2G396800v2"/>
</dbReference>
<feature type="region of interest" description="Disordered" evidence="1">
    <location>
        <begin position="79"/>
        <end position="115"/>
    </location>
</feature>
<protein>
    <submittedName>
        <fullName evidence="2">Uncharacterized protein</fullName>
    </submittedName>
</protein>
<gene>
    <name evidence="2" type="ORF">SEVIR_2G396800v2</name>
</gene>
<dbReference type="Proteomes" id="UP000298652">
    <property type="component" value="Chromosome 2"/>
</dbReference>
<proteinExistence type="predicted"/>
<organism evidence="2 3">
    <name type="scientific">Setaria viridis</name>
    <name type="common">Green bristlegrass</name>
    <name type="synonym">Setaria italica subsp. viridis</name>
    <dbReference type="NCBI Taxonomy" id="4556"/>
    <lineage>
        <taxon>Eukaryota</taxon>
        <taxon>Viridiplantae</taxon>
        <taxon>Streptophyta</taxon>
        <taxon>Embryophyta</taxon>
        <taxon>Tracheophyta</taxon>
        <taxon>Spermatophyta</taxon>
        <taxon>Magnoliopsida</taxon>
        <taxon>Liliopsida</taxon>
        <taxon>Poales</taxon>
        <taxon>Poaceae</taxon>
        <taxon>PACMAD clade</taxon>
        <taxon>Panicoideae</taxon>
        <taxon>Panicodae</taxon>
        <taxon>Paniceae</taxon>
        <taxon>Cenchrinae</taxon>
        <taxon>Setaria</taxon>
    </lineage>
</organism>
<evidence type="ECO:0000313" key="2">
    <source>
        <dbReference type="EMBL" id="TKW35773.1"/>
    </source>
</evidence>
<feature type="region of interest" description="Disordered" evidence="1">
    <location>
        <begin position="1"/>
        <end position="28"/>
    </location>
</feature>
<name>A0A4U6W362_SETVI</name>
<accession>A0A4U6W362</accession>
<dbReference type="EMBL" id="CM016553">
    <property type="protein sequence ID" value="TKW35773.1"/>
    <property type="molecule type" value="Genomic_DNA"/>
</dbReference>
<dbReference type="AlphaFoldDB" id="A0A4U6W362"/>